<feature type="transmembrane region" description="Helical" evidence="1">
    <location>
        <begin position="135"/>
        <end position="156"/>
    </location>
</feature>
<dbReference type="AlphaFoldDB" id="A0A069CRQ0"/>
<keyword evidence="1" id="KW-0472">Membrane</keyword>
<dbReference type="EMBL" id="DF820484">
    <property type="protein sequence ID" value="GAK30079.1"/>
    <property type="molecule type" value="Genomic_DNA"/>
</dbReference>
<dbReference type="Pfam" id="PF06570">
    <property type="entry name" value="DUF1129"/>
    <property type="match status" value="1"/>
</dbReference>
<dbReference type="InterPro" id="IPR009214">
    <property type="entry name" value="DUF1129"/>
</dbReference>
<proteinExistence type="predicted"/>
<organism evidence="2 3">
    <name type="scientific">Weissella oryzae (strain DSM 25784 / JCM 18191 / LMG 30913 / SG25)</name>
    <dbReference type="NCBI Taxonomy" id="1329250"/>
    <lineage>
        <taxon>Bacteria</taxon>
        <taxon>Bacillati</taxon>
        <taxon>Bacillota</taxon>
        <taxon>Bacilli</taxon>
        <taxon>Lactobacillales</taxon>
        <taxon>Lactobacillaceae</taxon>
        <taxon>Weissella</taxon>
    </lineage>
</organism>
<dbReference type="RefSeq" id="WP_027698219.1">
    <property type="nucleotide sequence ID" value="NZ_DF820484.1"/>
</dbReference>
<accession>A0A069CRQ0</accession>
<keyword evidence="1" id="KW-0812">Transmembrane</keyword>
<keyword evidence="1" id="KW-1133">Transmembrane helix</keyword>
<evidence type="ECO:0000256" key="1">
    <source>
        <dbReference type="SAM" id="Phobius"/>
    </source>
</evidence>
<feature type="transmembrane region" description="Helical" evidence="1">
    <location>
        <begin position="201"/>
        <end position="218"/>
    </location>
</feature>
<protein>
    <submittedName>
        <fullName evidence="2">Putative membrane protein</fullName>
    </submittedName>
</protein>
<dbReference type="Proteomes" id="UP000030643">
    <property type="component" value="Unassembled WGS sequence"/>
</dbReference>
<feature type="transmembrane region" description="Helical" evidence="1">
    <location>
        <begin position="168"/>
        <end position="195"/>
    </location>
</feature>
<reference evidence="3" key="1">
    <citation type="journal article" date="2014" name="Genome Announc.">
        <title>Draft genome sequence of Weissella oryzae SG25T, isolated from fermented rice grains.</title>
        <authorList>
            <person name="Tanizawa Y."/>
            <person name="Fujisawa T."/>
            <person name="Mochizuki T."/>
            <person name="Kaminuma E."/>
            <person name="Suzuki Y."/>
            <person name="Nakamura Y."/>
            <person name="Tohno M."/>
        </authorList>
    </citation>
    <scope>NUCLEOTIDE SEQUENCE [LARGE SCALE GENOMIC DNA]</scope>
    <source>
        <strain evidence="3">DSM 25784 / JCM 18191 / LMG 30913 / SG25</strain>
    </source>
</reference>
<dbReference type="eggNOG" id="COG4858">
    <property type="taxonomic scope" value="Bacteria"/>
</dbReference>
<gene>
    <name evidence="2" type="ORF">WOSG25_011760</name>
</gene>
<sequence length="238" mass="25762">MTEATEEKTVPTLPSRAELAASGLTKRNQEFMHQVVELVTETSQAALVAEVQTQLLAGQKTGQTAKQIFGSPAQALGLVKKVASEDNSELTPNQIYAAHPLWQLIVDNALAFGMLFMVMFGFMLMFSNVSRESAGAAGLVSLIGTAVFGGLFFSIVTKIMAAKEGSKLVKFGGAILLFLLWFGIYLGLAALPAIINPILPGWVYLVLAVITFFGFRYWRVRTKLVGGFMGGARRPVKR</sequence>
<name>A0A069CRQ0_WEIOS</name>
<dbReference type="OrthoDB" id="2143285at2"/>
<keyword evidence="3" id="KW-1185">Reference proteome</keyword>
<feature type="transmembrane region" description="Helical" evidence="1">
    <location>
        <begin position="109"/>
        <end position="129"/>
    </location>
</feature>
<evidence type="ECO:0000313" key="2">
    <source>
        <dbReference type="EMBL" id="GAK30079.1"/>
    </source>
</evidence>
<evidence type="ECO:0000313" key="3">
    <source>
        <dbReference type="Proteomes" id="UP000030643"/>
    </source>
</evidence>
<dbReference type="STRING" id="1329250.WOSG25_011760"/>